<proteinExistence type="predicted"/>
<sequence>MTKEQLTEIGQTLYGTQWQSDLARALNIDSRRVRQWINDERPLPDWLGGELKVLLTDNISQCQKCLLWLK</sequence>
<dbReference type="RefSeq" id="WP_046699106.1">
    <property type="nucleotide sequence ID" value="NZ_CP011376.1"/>
</dbReference>
<dbReference type="Proteomes" id="UP000077465">
    <property type="component" value="Chromosome"/>
</dbReference>
<protein>
    <submittedName>
        <fullName evidence="1">Uncharacterized protein</fullName>
    </submittedName>
</protein>
<name>A0AAC8PU90_9GAMM</name>
<accession>A0AAC8PU90</accession>
<dbReference type="EMBL" id="CP011376">
    <property type="protein sequence ID" value="AKG07048.1"/>
    <property type="molecule type" value="Genomic_DNA"/>
</dbReference>
<evidence type="ECO:0000313" key="2">
    <source>
        <dbReference type="Proteomes" id="UP000077465"/>
    </source>
</evidence>
<evidence type="ECO:0000313" key="1">
    <source>
        <dbReference type="EMBL" id="AKG07048.1"/>
    </source>
</evidence>
<organism evidence="1 2">
    <name type="scientific">Moraxella bovoculi</name>
    <dbReference type="NCBI Taxonomy" id="386891"/>
    <lineage>
        <taxon>Bacteria</taxon>
        <taxon>Pseudomonadati</taxon>
        <taxon>Pseudomonadota</taxon>
        <taxon>Gammaproteobacteria</taxon>
        <taxon>Moraxellales</taxon>
        <taxon>Moraxellaceae</taxon>
        <taxon>Moraxella</taxon>
    </lineage>
</organism>
<reference evidence="1 2" key="1">
    <citation type="submission" date="2015-05" db="EMBL/GenBank/DDBJ databases">
        <authorList>
            <person name="Dickey A."/>
            <person name="Clawson M."/>
            <person name="Bono J."/>
            <person name="Loy J.D."/>
        </authorList>
    </citation>
    <scope>NUCLEOTIDE SEQUENCE [LARGE SCALE GENOMIC DNA]</scope>
    <source>
        <strain evidence="1 2">22581</strain>
    </source>
</reference>
<dbReference type="AlphaFoldDB" id="A0AAC8PU90"/>
<gene>
    <name evidence="1" type="ORF">AAX06_01335</name>
</gene>